<accession>A0A0X8JR44</accession>
<proteinExistence type="predicted"/>
<dbReference type="KEGG" id="doa:AXF15_09835"/>
<sequence length="94" mass="10709">MKHLELFFSPDLFGLDFTGKDARSRFLELLHPLVDERLMNAELGTESAMVFSPQRAARATLALKAGAWFFRLDMCVLLGWLSSYHAWPNLGDHL</sequence>
<evidence type="ECO:0000313" key="1">
    <source>
        <dbReference type="EMBL" id="AMD93370.1"/>
    </source>
</evidence>
<keyword evidence="2" id="KW-1185">Reference proteome</keyword>
<protein>
    <submittedName>
        <fullName evidence="1">Uncharacterized protein</fullName>
    </submittedName>
</protein>
<dbReference type="AlphaFoldDB" id="A0A0X8JR44"/>
<gene>
    <name evidence="1" type="ORF">AXF15_09835</name>
</gene>
<dbReference type="EMBL" id="CP014230">
    <property type="protein sequence ID" value="AMD93370.1"/>
    <property type="molecule type" value="Genomic_DNA"/>
</dbReference>
<dbReference type="Proteomes" id="UP000063964">
    <property type="component" value="Chromosome"/>
</dbReference>
<organism evidence="1 2">
    <name type="scientific">Desulfomicrobium orale DSM 12838</name>
    <dbReference type="NCBI Taxonomy" id="888061"/>
    <lineage>
        <taxon>Bacteria</taxon>
        <taxon>Pseudomonadati</taxon>
        <taxon>Thermodesulfobacteriota</taxon>
        <taxon>Desulfovibrionia</taxon>
        <taxon>Desulfovibrionales</taxon>
        <taxon>Desulfomicrobiaceae</taxon>
        <taxon>Desulfomicrobium</taxon>
    </lineage>
</organism>
<reference evidence="2" key="1">
    <citation type="submission" date="2016-02" db="EMBL/GenBank/DDBJ databases">
        <authorList>
            <person name="Holder M.E."/>
            <person name="Ajami N.J."/>
            <person name="Petrosino J.F."/>
        </authorList>
    </citation>
    <scope>NUCLEOTIDE SEQUENCE [LARGE SCALE GENOMIC DNA]</scope>
    <source>
        <strain evidence="2">DSM 12838</strain>
    </source>
</reference>
<name>A0A0X8JR44_9BACT</name>
<evidence type="ECO:0000313" key="2">
    <source>
        <dbReference type="Proteomes" id="UP000063964"/>
    </source>
</evidence>